<dbReference type="InterPro" id="IPR008266">
    <property type="entry name" value="Tyr_kinase_AS"/>
</dbReference>
<dbReference type="Gene3D" id="2.60.40.10">
    <property type="entry name" value="Immunoglobulins"/>
    <property type="match status" value="4"/>
</dbReference>
<dbReference type="SMART" id="SM00219">
    <property type="entry name" value="TyrKc"/>
    <property type="match status" value="1"/>
</dbReference>
<evidence type="ECO:0000256" key="17">
    <source>
        <dbReference type="ARBA" id="ARBA00023180"/>
    </source>
</evidence>
<evidence type="ECO:0000256" key="19">
    <source>
        <dbReference type="ARBA" id="ARBA00051243"/>
    </source>
</evidence>
<evidence type="ECO:0000259" key="26">
    <source>
        <dbReference type="PROSITE" id="PS50011"/>
    </source>
</evidence>
<keyword evidence="15" id="KW-1015">Disulfide bond</keyword>
<dbReference type="PROSITE" id="PS00107">
    <property type="entry name" value="PROTEIN_KINASE_ATP"/>
    <property type="match status" value="1"/>
</dbReference>
<dbReference type="PANTHER" id="PTHR24416:SF323">
    <property type="entry name" value="TYROSINE-PROTEIN KINASE RECEPTOR UFO"/>
    <property type="match status" value="1"/>
</dbReference>
<keyword evidence="6" id="KW-0808">Transferase</keyword>
<evidence type="ECO:0000256" key="7">
    <source>
        <dbReference type="ARBA" id="ARBA00022692"/>
    </source>
</evidence>
<comment type="subcellular location">
    <subcellularLocation>
        <location evidence="1">Cell membrane</location>
        <topology evidence="1">Single-pass type I membrane protein</topology>
    </subcellularLocation>
</comment>
<keyword evidence="17" id="KW-0325">Glycoprotein</keyword>
<dbReference type="CDD" id="cd00063">
    <property type="entry name" value="FN3"/>
    <property type="match status" value="2"/>
</dbReference>
<dbReference type="SMART" id="SM00060">
    <property type="entry name" value="FN3"/>
    <property type="match status" value="2"/>
</dbReference>
<evidence type="ECO:0000256" key="8">
    <source>
        <dbReference type="ARBA" id="ARBA00022737"/>
    </source>
</evidence>
<evidence type="ECO:0000256" key="14">
    <source>
        <dbReference type="ARBA" id="ARBA00023137"/>
    </source>
</evidence>
<evidence type="ECO:0000256" key="20">
    <source>
        <dbReference type="PIRSR" id="PIRSR000615-1"/>
    </source>
</evidence>
<evidence type="ECO:0000256" key="3">
    <source>
        <dbReference type="ARBA" id="ARBA00011902"/>
    </source>
</evidence>
<evidence type="ECO:0000256" key="11">
    <source>
        <dbReference type="ARBA" id="ARBA00022840"/>
    </source>
</evidence>
<evidence type="ECO:0000256" key="2">
    <source>
        <dbReference type="ARBA" id="ARBA00006692"/>
    </source>
</evidence>
<evidence type="ECO:0000259" key="28">
    <source>
        <dbReference type="PROSITE" id="PS50853"/>
    </source>
</evidence>
<dbReference type="GO" id="GO:0006909">
    <property type="term" value="P:phagocytosis"/>
    <property type="evidence" value="ECO:0007669"/>
    <property type="project" value="TreeGrafter"/>
</dbReference>
<dbReference type="InterPro" id="IPR013783">
    <property type="entry name" value="Ig-like_fold"/>
</dbReference>
<evidence type="ECO:0000256" key="6">
    <source>
        <dbReference type="ARBA" id="ARBA00022679"/>
    </source>
</evidence>
<feature type="binding site" evidence="21">
    <location>
        <position position="615"/>
    </location>
    <ligand>
        <name>ATP</name>
        <dbReference type="ChEBI" id="CHEBI:30616"/>
    </ligand>
</feature>
<evidence type="ECO:0000256" key="24">
    <source>
        <dbReference type="SAM" id="Phobius"/>
    </source>
</evidence>
<dbReference type="InterPro" id="IPR000719">
    <property type="entry name" value="Prot_kinase_dom"/>
</dbReference>
<dbReference type="InterPro" id="IPR036179">
    <property type="entry name" value="Ig-like_dom_sf"/>
</dbReference>
<dbReference type="Gene3D" id="1.10.510.10">
    <property type="entry name" value="Transferase(Phosphotransferase) domain 1"/>
    <property type="match status" value="1"/>
</dbReference>
<evidence type="ECO:0000256" key="15">
    <source>
        <dbReference type="ARBA" id="ARBA00023157"/>
    </source>
</evidence>
<evidence type="ECO:0000256" key="12">
    <source>
        <dbReference type="ARBA" id="ARBA00022989"/>
    </source>
</evidence>
<dbReference type="Pfam" id="PF07714">
    <property type="entry name" value="PK_Tyr_Ser-Thr"/>
    <property type="match status" value="1"/>
</dbReference>
<dbReference type="SUPFAM" id="SSF48726">
    <property type="entry name" value="Immunoglobulin"/>
    <property type="match status" value="2"/>
</dbReference>
<evidence type="ECO:0000256" key="21">
    <source>
        <dbReference type="PIRSR" id="PIRSR000615-2"/>
    </source>
</evidence>
<keyword evidence="22" id="KW-0460">Magnesium</keyword>
<feature type="domain" description="Ig-like" evidence="27">
    <location>
        <begin position="36"/>
        <end position="116"/>
    </location>
</feature>
<feature type="domain" description="Protein kinase" evidence="26">
    <location>
        <begin position="475"/>
        <end position="746"/>
    </location>
</feature>
<keyword evidence="7 24" id="KW-0812">Transmembrane</keyword>
<dbReference type="GO" id="GO:0043235">
    <property type="term" value="C:receptor complex"/>
    <property type="evidence" value="ECO:0007669"/>
    <property type="project" value="TreeGrafter"/>
</dbReference>
<dbReference type="GO" id="GO:0004714">
    <property type="term" value="F:transmembrane receptor protein tyrosine kinase activity"/>
    <property type="evidence" value="ECO:0007669"/>
    <property type="project" value="UniProtKB-EC"/>
</dbReference>
<evidence type="ECO:0000256" key="10">
    <source>
        <dbReference type="ARBA" id="ARBA00022777"/>
    </source>
</evidence>
<keyword evidence="8" id="KW-0677">Repeat</keyword>
<dbReference type="InterPro" id="IPR017441">
    <property type="entry name" value="Protein_kinase_ATP_BS"/>
</dbReference>
<feature type="binding site" evidence="22">
    <location>
        <position position="616"/>
    </location>
    <ligand>
        <name>Mg(2+)</name>
        <dbReference type="ChEBI" id="CHEBI:18420"/>
    </ligand>
</feature>
<evidence type="ECO:0000256" key="4">
    <source>
        <dbReference type="ARBA" id="ARBA00022475"/>
    </source>
</evidence>
<evidence type="ECO:0000256" key="1">
    <source>
        <dbReference type="ARBA" id="ARBA00004251"/>
    </source>
</evidence>
<evidence type="ECO:0000256" key="5">
    <source>
        <dbReference type="ARBA" id="ARBA00022553"/>
    </source>
</evidence>
<evidence type="ECO:0000256" key="9">
    <source>
        <dbReference type="ARBA" id="ARBA00022741"/>
    </source>
</evidence>
<dbReference type="AlphaFoldDB" id="A0A8C6T156"/>
<dbReference type="GO" id="GO:0007169">
    <property type="term" value="P:cell surface receptor protein tyrosine kinase signaling pathway"/>
    <property type="evidence" value="ECO:0007669"/>
    <property type="project" value="TreeGrafter"/>
</dbReference>
<keyword evidence="9 21" id="KW-0547">Nucleotide-binding</keyword>
<dbReference type="SMART" id="SM00409">
    <property type="entry name" value="IG"/>
    <property type="match status" value="1"/>
</dbReference>
<keyword evidence="25" id="KW-0732">Signal</keyword>
<keyword evidence="5" id="KW-0597">Phosphoprotein</keyword>
<evidence type="ECO:0000256" key="13">
    <source>
        <dbReference type="ARBA" id="ARBA00023136"/>
    </source>
</evidence>
<evidence type="ECO:0000256" key="18">
    <source>
        <dbReference type="ARBA" id="ARBA00023319"/>
    </source>
</evidence>
<feature type="domain" description="Fibronectin type-III" evidence="28">
    <location>
        <begin position="190"/>
        <end position="286"/>
    </location>
</feature>
<feature type="binding site" evidence="23">
    <location>
        <position position="506"/>
    </location>
    <ligand>
        <name>ATP</name>
        <dbReference type="ChEBI" id="CHEBI:30616"/>
    </ligand>
</feature>
<sequence>LNTIFIIFVSLALKHFFRLTDLEFERSPATVISSLGRPVMMQCTLKGAGREEEDPPDVLWLHGGEPLQLADTTQSQVHTGRHTWTIMSTLRIEKVQLTDMGSYQCAVFIEAEQAFSDEGSIQLEGLPHFSVEPQHMSIVANVSVSLHCVAHGPPDPVRVIWLQDGVPLNTLNDPVALSPSTLNITGAPFMVLHLHRCVACLFSWFLNLLPAQPQDLRAEELTQDSLRAFTTGPDHMIHNQNVNIPPASHLIGDLEPHSLYAVRVSCHSSQGVSEWSPWVEMRTREGVPENPPVNVSAVLNGTEVLMAWQKPPGKMNGELQGYLVEYSTPLTVEAGLDTELSINLSAPLSNVTFRLCAYTGAGPGPWTPTQTLMLITPGGSSPPAFSWHWWYVVMAIAGAVSIAVLMAVYVAKLRRKETRFGEAFEPMMESGELVVRYRARRTYSRRTTEATLNSLGISDELKQKLQDVMVDRHKLTLGKTLGEGEFGSVMEGLLTQEESVLKVAVKTMKIAICTRSEMEDFLREAACMKEFDHPNVMRLLGVCLQTVESEGYPSPVVILPYMKHGDLHSYLLYSRLGDCPVYLPSQMLVKFMTDIARGMEYLSGKNFIHRDLAARNCMLNEAMNVCVADFGLSKKIYNGDYYRQGRISKMPVKWIAIESLADRVYTTKSDVWSFGVTMWEIATRGQTPYPGVENSEIYDYLRQGNRLKQPPDCLDSIYSLMFSCWLLSPKDRPSFETLRCELEKALDDLPDPQDPDEILYVNMEESSMELGAVGGRDPTMGPSPLCLKGLDSVTTVEVHHPNRYVLCPQHETNRALCDSMESLDMLISSSTATLPLQPSCHSTPNLTPAPTPTVELLEDRDMPRRVPWQ</sequence>
<dbReference type="InterPro" id="IPR020635">
    <property type="entry name" value="Tyr_kinase_cat_dom"/>
</dbReference>
<dbReference type="GO" id="GO:0043066">
    <property type="term" value="P:negative regulation of apoptotic process"/>
    <property type="evidence" value="ECO:0007669"/>
    <property type="project" value="TreeGrafter"/>
</dbReference>
<feature type="domain" description="Ig-like" evidence="27">
    <location>
        <begin position="127"/>
        <end position="199"/>
    </location>
</feature>
<feature type="chain" id="PRO_5034020670" description="receptor protein-tyrosine kinase" evidence="25">
    <location>
        <begin position="23"/>
        <end position="869"/>
    </location>
</feature>
<dbReference type="InterPro" id="IPR013098">
    <property type="entry name" value="Ig_I-set"/>
</dbReference>
<evidence type="ECO:0000259" key="27">
    <source>
        <dbReference type="PROSITE" id="PS50835"/>
    </source>
</evidence>
<keyword evidence="18" id="KW-0393">Immunoglobulin domain</keyword>
<feature type="active site" description="Proton acceptor" evidence="20">
    <location>
        <position position="611"/>
    </location>
</feature>
<dbReference type="InterPro" id="IPR007110">
    <property type="entry name" value="Ig-like_dom"/>
</dbReference>
<dbReference type="InterPro" id="IPR011009">
    <property type="entry name" value="Kinase-like_dom_sf"/>
</dbReference>
<keyword evidence="22" id="KW-0479">Metal-binding</keyword>
<dbReference type="Gene3D" id="3.30.200.20">
    <property type="entry name" value="Phosphorylase Kinase, domain 1"/>
    <property type="match status" value="1"/>
</dbReference>
<dbReference type="PANTHER" id="PTHR24416">
    <property type="entry name" value="TYROSINE-PROTEIN KINASE RECEPTOR"/>
    <property type="match status" value="1"/>
</dbReference>
<dbReference type="GO" id="GO:0005886">
    <property type="term" value="C:plasma membrane"/>
    <property type="evidence" value="ECO:0007669"/>
    <property type="project" value="UniProtKB-SubCell"/>
</dbReference>
<feature type="domain" description="Fibronectin type-III" evidence="28">
    <location>
        <begin position="287"/>
        <end position="379"/>
    </location>
</feature>
<dbReference type="GO" id="GO:0030168">
    <property type="term" value="P:platelet activation"/>
    <property type="evidence" value="ECO:0007669"/>
    <property type="project" value="TreeGrafter"/>
</dbReference>
<protein>
    <recommendedName>
        <fullName evidence="3">receptor protein-tyrosine kinase</fullName>
        <ecNumber evidence="3">2.7.10.1</ecNumber>
    </recommendedName>
</protein>
<dbReference type="InterPro" id="IPR003599">
    <property type="entry name" value="Ig_sub"/>
</dbReference>
<feature type="signal peptide" evidence="25">
    <location>
        <begin position="1"/>
        <end position="22"/>
    </location>
</feature>
<dbReference type="InterPro" id="IPR001245">
    <property type="entry name" value="Ser-Thr/Tyr_kinase_cat_dom"/>
</dbReference>
<dbReference type="Proteomes" id="UP000694523">
    <property type="component" value="Unplaced"/>
</dbReference>
<dbReference type="PRINTS" id="PR00109">
    <property type="entry name" value="TYRKINASE"/>
</dbReference>
<dbReference type="GO" id="GO:0007399">
    <property type="term" value="P:nervous system development"/>
    <property type="evidence" value="ECO:0007669"/>
    <property type="project" value="TreeGrafter"/>
</dbReference>
<accession>A0A8C6T156</accession>
<dbReference type="InterPro" id="IPR036116">
    <property type="entry name" value="FN3_sf"/>
</dbReference>
<evidence type="ECO:0000256" key="23">
    <source>
        <dbReference type="PROSITE-ProRule" id="PRU10141"/>
    </source>
</evidence>
<evidence type="ECO:0000256" key="16">
    <source>
        <dbReference type="ARBA" id="ARBA00023170"/>
    </source>
</evidence>
<keyword evidence="30" id="KW-1185">Reference proteome</keyword>
<evidence type="ECO:0000256" key="22">
    <source>
        <dbReference type="PIRSR" id="PIRSR000615-3"/>
    </source>
</evidence>
<evidence type="ECO:0000313" key="30">
    <source>
        <dbReference type="Proteomes" id="UP000694523"/>
    </source>
</evidence>
<keyword evidence="12 24" id="KW-1133">Transmembrane helix</keyword>
<keyword evidence="10" id="KW-0418">Kinase</keyword>
<proteinExistence type="inferred from homology"/>
<dbReference type="InterPro" id="IPR003961">
    <property type="entry name" value="FN3_dom"/>
</dbReference>
<reference evidence="29" key="2">
    <citation type="submission" date="2025-09" db="UniProtKB">
        <authorList>
            <consortium name="Ensembl"/>
        </authorList>
    </citation>
    <scope>IDENTIFICATION</scope>
</reference>
<dbReference type="SUPFAM" id="SSF49265">
    <property type="entry name" value="Fibronectin type III"/>
    <property type="match status" value="1"/>
</dbReference>
<dbReference type="GO" id="GO:0046872">
    <property type="term" value="F:metal ion binding"/>
    <property type="evidence" value="ECO:0007669"/>
    <property type="project" value="UniProtKB-KW"/>
</dbReference>
<comment type="similarity">
    <text evidence="2">Belongs to the protein kinase superfamily. CAMK Ser/Thr protein kinase family.</text>
</comment>
<feature type="binding site" evidence="22">
    <location>
        <position position="629"/>
    </location>
    <ligand>
        <name>Mg(2+)</name>
        <dbReference type="ChEBI" id="CHEBI:18420"/>
    </ligand>
</feature>
<keyword evidence="13 24" id="KW-0472">Membrane</keyword>
<keyword evidence="16" id="KW-0675">Receptor</keyword>
<dbReference type="InterPro" id="IPR050122">
    <property type="entry name" value="RTK"/>
</dbReference>
<dbReference type="PROSITE" id="PS00109">
    <property type="entry name" value="PROTEIN_KINASE_TYR"/>
    <property type="match status" value="1"/>
</dbReference>
<dbReference type="PIRSF" id="PIRSF000615">
    <property type="entry name" value="TyrPK_CSF1-R"/>
    <property type="match status" value="1"/>
</dbReference>
<dbReference type="FunFam" id="3.30.200.20:FF:000509">
    <property type="entry name" value="Tyrosine-protein kinase receptor UFO"/>
    <property type="match status" value="1"/>
</dbReference>
<dbReference type="SUPFAM" id="SSF56112">
    <property type="entry name" value="Protein kinase-like (PK-like)"/>
    <property type="match status" value="1"/>
</dbReference>
<dbReference type="Pfam" id="PF07679">
    <property type="entry name" value="I-set"/>
    <property type="match status" value="1"/>
</dbReference>
<dbReference type="GO" id="GO:0051897">
    <property type="term" value="P:positive regulation of phosphatidylinositol 3-kinase/protein kinase B signal transduction"/>
    <property type="evidence" value="ECO:0007669"/>
    <property type="project" value="TreeGrafter"/>
</dbReference>
<keyword evidence="14" id="KW-0829">Tyrosine-protein kinase</keyword>
<dbReference type="PROSITE" id="PS50011">
    <property type="entry name" value="PROTEIN_KINASE_DOM"/>
    <property type="match status" value="1"/>
</dbReference>
<dbReference type="EC" id="2.7.10.1" evidence="3"/>
<dbReference type="PROSITE" id="PS50853">
    <property type="entry name" value="FN3"/>
    <property type="match status" value="2"/>
</dbReference>
<evidence type="ECO:0000313" key="29">
    <source>
        <dbReference type="Ensembl" id="ENSNMLP00000014023.1"/>
    </source>
</evidence>
<dbReference type="GO" id="GO:0005524">
    <property type="term" value="F:ATP binding"/>
    <property type="evidence" value="ECO:0007669"/>
    <property type="project" value="UniProtKB-UniRule"/>
</dbReference>
<feature type="transmembrane region" description="Helical" evidence="24">
    <location>
        <begin position="389"/>
        <end position="411"/>
    </location>
</feature>
<comment type="catalytic activity">
    <reaction evidence="19">
        <text>L-tyrosyl-[protein] + ATP = O-phospho-L-tyrosyl-[protein] + ADP + H(+)</text>
        <dbReference type="Rhea" id="RHEA:10596"/>
        <dbReference type="Rhea" id="RHEA-COMP:10136"/>
        <dbReference type="Rhea" id="RHEA-COMP:20101"/>
        <dbReference type="ChEBI" id="CHEBI:15378"/>
        <dbReference type="ChEBI" id="CHEBI:30616"/>
        <dbReference type="ChEBI" id="CHEBI:46858"/>
        <dbReference type="ChEBI" id="CHEBI:61978"/>
        <dbReference type="ChEBI" id="CHEBI:456216"/>
        <dbReference type="EC" id="2.7.10.1"/>
    </reaction>
</comment>
<name>A0A8C6T156_9GOBI</name>
<dbReference type="GO" id="GO:0016477">
    <property type="term" value="P:cell migration"/>
    <property type="evidence" value="ECO:0007669"/>
    <property type="project" value="TreeGrafter"/>
</dbReference>
<dbReference type="FunFam" id="1.10.510.10:FF:000089">
    <property type="entry name" value="Tyrosine-protein kinase receptor TYRO3"/>
    <property type="match status" value="1"/>
</dbReference>
<organism evidence="29 30">
    <name type="scientific">Neogobius melanostomus</name>
    <name type="common">round goby</name>
    <dbReference type="NCBI Taxonomy" id="47308"/>
    <lineage>
        <taxon>Eukaryota</taxon>
        <taxon>Metazoa</taxon>
        <taxon>Chordata</taxon>
        <taxon>Craniata</taxon>
        <taxon>Vertebrata</taxon>
        <taxon>Euteleostomi</taxon>
        <taxon>Actinopterygii</taxon>
        <taxon>Neopterygii</taxon>
        <taxon>Teleostei</taxon>
        <taxon>Neoteleostei</taxon>
        <taxon>Acanthomorphata</taxon>
        <taxon>Gobiaria</taxon>
        <taxon>Gobiiformes</taxon>
        <taxon>Gobioidei</taxon>
        <taxon>Gobiidae</taxon>
        <taxon>Benthophilinae</taxon>
        <taxon>Neogobiini</taxon>
        <taxon>Neogobius</taxon>
    </lineage>
</organism>
<dbReference type="PROSITE" id="PS50835">
    <property type="entry name" value="IG_LIKE"/>
    <property type="match status" value="2"/>
</dbReference>
<keyword evidence="4" id="KW-1003">Cell membrane</keyword>
<dbReference type="Ensembl" id="ENSNMLT00000015776.1">
    <property type="protein sequence ID" value="ENSNMLP00000014023.1"/>
    <property type="gene ID" value="ENSNMLG00000004723.1"/>
</dbReference>
<keyword evidence="11 21" id="KW-0067">ATP-binding</keyword>
<evidence type="ECO:0000256" key="25">
    <source>
        <dbReference type="SAM" id="SignalP"/>
    </source>
</evidence>
<reference evidence="29" key="1">
    <citation type="submission" date="2025-08" db="UniProtKB">
        <authorList>
            <consortium name="Ensembl"/>
        </authorList>
    </citation>
    <scope>IDENTIFICATION</scope>
</reference>
<dbReference type="GO" id="GO:0001779">
    <property type="term" value="P:natural killer cell differentiation"/>
    <property type="evidence" value="ECO:0007669"/>
    <property type="project" value="TreeGrafter"/>
</dbReference>